<evidence type="ECO:0008006" key="6">
    <source>
        <dbReference type="Google" id="ProtNLM"/>
    </source>
</evidence>
<keyword evidence="2" id="KW-0732">Signal</keyword>
<evidence type="ECO:0000313" key="3">
    <source>
        <dbReference type="EMBL" id="EKT4091573.1"/>
    </source>
</evidence>
<feature type="compositionally biased region" description="Gly residues" evidence="1">
    <location>
        <begin position="125"/>
        <end position="151"/>
    </location>
</feature>
<evidence type="ECO:0000256" key="1">
    <source>
        <dbReference type="SAM" id="MobiDB-lite"/>
    </source>
</evidence>
<dbReference type="PROSITE" id="PS51257">
    <property type="entry name" value="PROKAR_LIPOPROTEIN"/>
    <property type="match status" value="1"/>
</dbReference>
<feature type="region of interest" description="Disordered" evidence="1">
    <location>
        <begin position="103"/>
        <end position="171"/>
    </location>
</feature>
<gene>
    <name evidence="3" type="ORF">QEG23_001060</name>
    <name evidence="4" type="ORF">QEG23_004904</name>
</gene>
<comment type="caution">
    <text evidence="4">The sequence shown here is derived from an EMBL/GenBank/DDBJ whole genome shotgun (WGS) entry which is preliminary data.</text>
</comment>
<proteinExistence type="predicted"/>
<dbReference type="EMBL" id="ABLOJW010000066">
    <property type="protein sequence ID" value="EKT4095317.1"/>
    <property type="molecule type" value="Genomic_DNA"/>
</dbReference>
<evidence type="ECO:0000256" key="2">
    <source>
        <dbReference type="SAM" id="SignalP"/>
    </source>
</evidence>
<name>A0AAI9C6V8_STEMA</name>
<dbReference type="EMBL" id="ABLOJW010000004">
    <property type="protein sequence ID" value="EKT4091573.1"/>
    <property type="molecule type" value="Genomic_DNA"/>
</dbReference>
<evidence type="ECO:0000313" key="5">
    <source>
        <dbReference type="Proteomes" id="UP001218208"/>
    </source>
</evidence>
<feature type="chain" id="PRO_5042443575" description="Lipoprotein" evidence="2">
    <location>
        <begin position="23"/>
        <end position="171"/>
    </location>
</feature>
<sequence length="171" mass="17127">MKPVSKFVLATAAFTVTGVALACTVLPMLPFSISVDLKDIAAAKQAGASSAEAPNKAFLKKLDETAERTFGADAWRNTSFVGNVMYKTKIMMMTGSSMITVSKPCGKSAEESGGTEDSFASTPPSGGGGGGGSTGGGGGIGGWFPGGGGCFGNCQPPPPGRVGPIENLPRS</sequence>
<dbReference type="RefSeq" id="WP_153854597.1">
    <property type="nucleotide sequence ID" value="NZ_CP029773.1"/>
</dbReference>
<dbReference type="AlphaFoldDB" id="A0AAI9C6V8"/>
<protein>
    <recommendedName>
        <fullName evidence="6">Lipoprotein</fullName>
    </recommendedName>
</protein>
<feature type="signal peptide" evidence="2">
    <location>
        <begin position="1"/>
        <end position="22"/>
    </location>
</feature>
<dbReference type="Proteomes" id="UP001218208">
    <property type="component" value="Unassembled WGS sequence"/>
</dbReference>
<evidence type="ECO:0000313" key="4">
    <source>
        <dbReference type="EMBL" id="EKT4095317.1"/>
    </source>
</evidence>
<reference evidence="4" key="1">
    <citation type="submission" date="2022-07" db="EMBL/GenBank/DDBJ databases">
        <authorList>
            <consortium name="DAFM: The Division of Animal and Food Microbiology"/>
        </authorList>
    </citation>
    <scope>NUCLEOTIDE SEQUENCE</scope>
    <source>
        <strain evidence="4">19MO01SH01-2</strain>
    </source>
</reference>
<organism evidence="4 5">
    <name type="scientific">Stenotrophomonas maltophilia</name>
    <name type="common">Pseudomonas maltophilia</name>
    <name type="synonym">Xanthomonas maltophilia</name>
    <dbReference type="NCBI Taxonomy" id="40324"/>
    <lineage>
        <taxon>Bacteria</taxon>
        <taxon>Pseudomonadati</taxon>
        <taxon>Pseudomonadota</taxon>
        <taxon>Gammaproteobacteria</taxon>
        <taxon>Lysobacterales</taxon>
        <taxon>Lysobacteraceae</taxon>
        <taxon>Stenotrophomonas</taxon>
        <taxon>Stenotrophomonas maltophilia group</taxon>
    </lineage>
</organism>
<accession>A0AAI9C6V8</accession>